<sequence>MDKQPKQIIYPKKPKLDFEKGDVIVRKTVKGDYLYAVCLEANFAKKQLLWALMLESSEIKDIKILLTKKPVVVGWYDGICKKYAKMFKYPDEIQKIRYIKPSFKLSVTKKNLNCSKNIYIAFDAKRFYCSWWESELIYLYKEFSIYKYEYRIADDGSILYKAFPKVLPNDEYLPRGKSQDYIYLVDYIH</sequence>
<gene>
    <name evidence="1" type="ORF">IAC78_01255</name>
</gene>
<name>A0A9D9GRB7_9BACL</name>
<proteinExistence type="predicted"/>
<reference evidence="1" key="1">
    <citation type="submission" date="2020-10" db="EMBL/GenBank/DDBJ databases">
        <authorList>
            <person name="Gilroy R."/>
        </authorList>
    </citation>
    <scope>NUCLEOTIDE SEQUENCE</scope>
    <source>
        <strain evidence="1">1748</strain>
    </source>
</reference>
<evidence type="ECO:0000313" key="2">
    <source>
        <dbReference type="Proteomes" id="UP000823629"/>
    </source>
</evidence>
<organism evidence="1 2">
    <name type="scientific">Candidatus Scatoplasma merdavium</name>
    <dbReference type="NCBI Taxonomy" id="2840932"/>
    <lineage>
        <taxon>Bacteria</taxon>
        <taxon>Bacillati</taxon>
        <taxon>Bacillota</taxon>
        <taxon>Bacilli</taxon>
        <taxon>Bacillales</taxon>
        <taxon>Candidatus Scatoplasma</taxon>
    </lineage>
</organism>
<dbReference type="Proteomes" id="UP000823629">
    <property type="component" value="Unassembled WGS sequence"/>
</dbReference>
<reference evidence="1" key="2">
    <citation type="journal article" date="2021" name="PeerJ">
        <title>Extensive microbial diversity within the chicken gut microbiome revealed by metagenomics and culture.</title>
        <authorList>
            <person name="Gilroy R."/>
            <person name="Ravi A."/>
            <person name="Getino M."/>
            <person name="Pursley I."/>
            <person name="Horton D.L."/>
            <person name="Alikhan N.F."/>
            <person name="Baker D."/>
            <person name="Gharbi K."/>
            <person name="Hall N."/>
            <person name="Watson M."/>
            <person name="Adriaenssens E.M."/>
            <person name="Foster-Nyarko E."/>
            <person name="Jarju S."/>
            <person name="Secka A."/>
            <person name="Antonio M."/>
            <person name="Oren A."/>
            <person name="Chaudhuri R.R."/>
            <person name="La Ragione R."/>
            <person name="Hildebrand F."/>
            <person name="Pallen M.J."/>
        </authorList>
    </citation>
    <scope>NUCLEOTIDE SEQUENCE</scope>
    <source>
        <strain evidence="1">1748</strain>
    </source>
</reference>
<accession>A0A9D9GRB7</accession>
<evidence type="ECO:0000313" key="1">
    <source>
        <dbReference type="EMBL" id="MBO8414096.1"/>
    </source>
</evidence>
<dbReference type="AlphaFoldDB" id="A0A9D9GRB7"/>
<protein>
    <submittedName>
        <fullName evidence="1">Uncharacterized protein</fullName>
    </submittedName>
</protein>
<comment type="caution">
    <text evidence="1">The sequence shown here is derived from an EMBL/GenBank/DDBJ whole genome shotgun (WGS) entry which is preliminary data.</text>
</comment>
<dbReference type="EMBL" id="JADING010000036">
    <property type="protein sequence ID" value="MBO8414096.1"/>
    <property type="molecule type" value="Genomic_DNA"/>
</dbReference>